<feature type="domain" description="Two component regulator three Y" evidence="4">
    <location>
        <begin position="731"/>
        <end position="790"/>
    </location>
</feature>
<feature type="coiled-coil region" evidence="2">
    <location>
        <begin position="863"/>
        <end position="918"/>
    </location>
</feature>
<keyword evidence="3" id="KW-0472">Membrane</keyword>
<dbReference type="Proteomes" id="UP000007364">
    <property type="component" value="Unassembled WGS sequence"/>
</dbReference>
<dbReference type="Gene3D" id="2.130.10.10">
    <property type="entry name" value="YVTN repeat-like/Quinoprotein amine dehydrogenase"/>
    <property type="match status" value="2"/>
</dbReference>
<dbReference type="eggNOG" id="COG3292">
    <property type="taxonomic scope" value="Bacteria"/>
</dbReference>
<feature type="transmembrane region" description="Helical" evidence="3">
    <location>
        <begin position="797"/>
        <end position="815"/>
    </location>
</feature>
<dbReference type="AlphaFoldDB" id="K2Q090"/>
<accession>K2Q090</accession>
<dbReference type="Pfam" id="PF07494">
    <property type="entry name" value="Reg_prop"/>
    <property type="match status" value="3"/>
</dbReference>
<dbReference type="SUPFAM" id="SSF63829">
    <property type="entry name" value="Calcium-dependent phosphotriesterase"/>
    <property type="match status" value="2"/>
</dbReference>
<dbReference type="PANTHER" id="PTHR43547">
    <property type="entry name" value="TWO-COMPONENT HISTIDINE KINASE"/>
    <property type="match status" value="1"/>
</dbReference>
<dbReference type="PANTHER" id="PTHR43547:SF2">
    <property type="entry name" value="HYBRID SIGNAL TRANSDUCTION HISTIDINE KINASE C"/>
    <property type="match status" value="1"/>
</dbReference>
<dbReference type="SUPFAM" id="SSF46894">
    <property type="entry name" value="C-terminal effector domain of the bipartite response regulators"/>
    <property type="match status" value="1"/>
</dbReference>
<organism evidence="5 6">
    <name type="scientific">Galbibacter marinus</name>
    <dbReference type="NCBI Taxonomy" id="555500"/>
    <lineage>
        <taxon>Bacteria</taxon>
        <taxon>Pseudomonadati</taxon>
        <taxon>Bacteroidota</taxon>
        <taxon>Flavobacteriia</taxon>
        <taxon>Flavobacteriales</taxon>
        <taxon>Flavobacteriaceae</taxon>
        <taxon>Galbibacter</taxon>
    </lineage>
</organism>
<keyword evidence="5" id="KW-0808">Transferase</keyword>
<dbReference type="GO" id="GO:0003677">
    <property type="term" value="F:DNA binding"/>
    <property type="evidence" value="ECO:0007669"/>
    <property type="project" value="InterPro"/>
</dbReference>
<dbReference type="CDD" id="cd00146">
    <property type="entry name" value="PKD"/>
    <property type="match status" value="1"/>
</dbReference>
<dbReference type="Gene3D" id="2.60.40.10">
    <property type="entry name" value="Immunoglobulins"/>
    <property type="match status" value="1"/>
</dbReference>
<keyword evidence="5" id="KW-0418">Kinase</keyword>
<comment type="caution">
    <text evidence="5">The sequence shown here is derived from an EMBL/GenBank/DDBJ whole genome shotgun (WGS) entry which is preliminary data.</text>
</comment>
<dbReference type="Gene3D" id="1.10.10.10">
    <property type="entry name" value="Winged helix-like DNA-binding domain superfamily/Winged helix DNA-binding domain"/>
    <property type="match status" value="1"/>
</dbReference>
<dbReference type="RefSeq" id="WP_008992491.1">
    <property type="nucleotide sequence ID" value="NZ_AMSG01000026.1"/>
</dbReference>
<dbReference type="InterPro" id="IPR036388">
    <property type="entry name" value="WH-like_DNA-bd_sf"/>
</dbReference>
<dbReference type="STRING" id="555500.I215_13263"/>
<keyword evidence="3" id="KW-1133">Transmembrane helix</keyword>
<protein>
    <submittedName>
        <fullName evidence="5">PAS/PAC sensor signal transduction histidine kinase</fullName>
    </submittedName>
</protein>
<dbReference type="InterPro" id="IPR016032">
    <property type="entry name" value="Sig_transdc_resp-reg_C-effctor"/>
</dbReference>
<keyword evidence="1" id="KW-0597">Phosphoprotein</keyword>
<dbReference type="eggNOG" id="COG0457">
    <property type="taxonomic scope" value="Bacteria"/>
</dbReference>
<dbReference type="InterPro" id="IPR015943">
    <property type="entry name" value="WD40/YVTN_repeat-like_dom_sf"/>
</dbReference>
<dbReference type="InterPro" id="IPR011110">
    <property type="entry name" value="Reg_prop"/>
</dbReference>
<dbReference type="InterPro" id="IPR011123">
    <property type="entry name" value="Y_Y_Y"/>
</dbReference>
<proteinExistence type="predicted"/>
<keyword evidence="3" id="KW-0812">Transmembrane</keyword>
<evidence type="ECO:0000259" key="4">
    <source>
        <dbReference type="Pfam" id="PF07495"/>
    </source>
</evidence>
<evidence type="ECO:0000313" key="5">
    <source>
        <dbReference type="EMBL" id="EKF54266.1"/>
    </source>
</evidence>
<keyword evidence="2" id="KW-0175">Coiled coil</keyword>
<evidence type="ECO:0000256" key="3">
    <source>
        <dbReference type="SAM" id="Phobius"/>
    </source>
</evidence>
<dbReference type="EMBL" id="AMSG01000026">
    <property type="protein sequence ID" value="EKF54266.1"/>
    <property type="molecule type" value="Genomic_DNA"/>
</dbReference>
<keyword evidence="6" id="KW-1185">Reference proteome</keyword>
<dbReference type="Pfam" id="PF07495">
    <property type="entry name" value="Y_Y_Y"/>
    <property type="match status" value="1"/>
</dbReference>
<evidence type="ECO:0000256" key="2">
    <source>
        <dbReference type="SAM" id="Coils"/>
    </source>
</evidence>
<evidence type="ECO:0000313" key="6">
    <source>
        <dbReference type="Proteomes" id="UP000007364"/>
    </source>
</evidence>
<sequence>MLHIPYKGANKKVLGVNFLFIKFVIFFFLSLHLTIAQQYDLRFKSIDHKEGLSSKRISAVLQDSNGILWMGNRIAVDRYDGDQTMSFTLSRNSSINQLAEDAHKNIWAATYTGLYVLIKGETEFKKVQHPDKEIQRILDQNMISIALLDNNLAYLSTNSGSLVKLNYDHNGSIIDQSFQVINLHKNYTITSIFISPDGSLLLGTSHGIVQRLIKDQITEVFLDKHNTSRINDLALDQDGYLWVATDGNGLFKINTKDKKLKHYTKNTISGESINNNIVLSLLSDKQRLWIGTDGGGLNLLDKTTEEFHYYTQNYYNPQNISDNSILAIEKGHNNNILLATVHGGLSIVKNSFVVKNVPALKVGFSNKDQQGSTILEDSFGHIWLSAGRNGLVRYSPENQSTSFYMDNPKNNEDLSGSIVMSLLEDNNKRLWIATLRGGVSVLDIKTNKFLPLKVSGKLRGTNALELDKYGNVWIGHRTGITVLDTEFNIIHRLFPNDHITSSSNLVNAIFKDVKNDMWIGTANGLFRYEEQGDSFYKQSFFHSKNDSTSLSSNNIRSLGQASDLSILAGTYGYGLNKYHRSTNTFEKYEDQSSIKGKIIEGILKDNFDNIWLSTNMGLTKIDTQGNITNFGENEGIHSFNGGRAHLARNGDIYTAGPYGLSFFSPNELQPTTLESRITFTSVNAKNDNEETLLNSIELSSYKNNPDKTVILQPQTTFLSVTYTSSDPMASEESRYSYSIDQLKDSWNEVGNLRTLSFTNLNPGNYTLKVRAVDQSGNPSKYISNLQIKVLPTLWQTFWFRMAIFLLIIVIISILYRWRISFLKQSELKLKHLLENKTEEVKTQHNKIIENKMKILKIEQEHHNLQQKQLLAELNFKNEELTNNTLRSVHKNDLLNTIKEKLKKELKQKEINKKNISTLIDHINDSFMFDKEWDHFYSLFNEIHPSFINNLKENYPNLSERDIKLCALILMKFTSKDMATLFGISLSSVKIARHRLKKKLNLESHEKVLDKLLEISKATTI</sequence>
<name>K2Q090_9FLAO</name>
<dbReference type="GO" id="GO:0006355">
    <property type="term" value="P:regulation of DNA-templated transcription"/>
    <property type="evidence" value="ECO:0007669"/>
    <property type="project" value="InterPro"/>
</dbReference>
<feature type="transmembrane region" description="Helical" evidence="3">
    <location>
        <begin position="12"/>
        <end position="35"/>
    </location>
</feature>
<dbReference type="InterPro" id="IPR013783">
    <property type="entry name" value="Ig-like_fold"/>
</dbReference>
<gene>
    <name evidence="5" type="ORF">I215_13263</name>
</gene>
<dbReference type="GO" id="GO:0000155">
    <property type="term" value="F:phosphorelay sensor kinase activity"/>
    <property type="evidence" value="ECO:0007669"/>
    <property type="project" value="TreeGrafter"/>
</dbReference>
<evidence type="ECO:0000256" key="1">
    <source>
        <dbReference type="ARBA" id="ARBA00022553"/>
    </source>
</evidence>
<reference evidence="5 6" key="1">
    <citation type="journal article" date="2012" name="J. Bacteriol.">
        <title>Genome Sequence of Galbibacter marinum Type Strain ck-I2-15.</title>
        <authorList>
            <person name="Lai Q."/>
            <person name="Li C."/>
            <person name="Shao Z."/>
        </authorList>
    </citation>
    <scope>NUCLEOTIDE SEQUENCE [LARGE SCALE GENOMIC DNA]</scope>
    <source>
        <strain evidence="6">ck-I2-15</strain>
    </source>
</reference>